<feature type="repeat" description="WD" evidence="3">
    <location>
        <begin position="81"/>
        <end position="112"/>
    </location>
</feature>
<feature type="region of interest" description="Disordered" evidence="4">
    <location>
        <begin position="440"/>
        <end position="468"/>
    </location>
</feature>
<evidence type="ECO:0000313" key="5">
    <source>
        <dbReference type="Proteomes" id="UP000095282"/>
    </source>
</evidence>
<feature type="repeat" description="WD" evidence="3">
    <location>
        <begin position="370"/>
        <end position="402"/>
    </location>
</feature>
<feature type="compositionally biased region" description="Basic and acidic residues" evidence="4">
    <location>
        <begin position="440"/>
        <end position="455"/>
    </location>
</feature>
<evidence type="ECO:0000256" key="4">
    <source>
        <dbReference type="SAM" id="MobiDB-lite"/>
    </source>
</evidence>
<dbReference type="Pfam" id="PF00400">
    <property type="entry name" value="WD40"/>
    <property type="match status" value="2"/>
</dbReference>
<dbReference type="AlphaFoldDB" id="A0A1I7T284"/>
<keyword evidence="2" id="KW-0677">Repeat</keyword>
<dbReference type="PANTHER" id="PTHR15574">
    <property type="entry name" value="WD REPEAT DOMAIN-CONTAINING FAMILY"/>
    <property type="match status" value="1"/>
</dbReference>
<reference evidence="6" key="1">
    <citation type="submission" date="2016-11" db="UniProtKB">
        <authorList>
            <consortium name="WormBaseParasite"/>
        </authorList>
    </citation>
    <scope>IDENTIFICATION</scope>
</reference>
<dbReference type="STRING" id="1561998.A0A1I7T284"/>
<feature type="compositionally biased region" description="Acidic residues" evidence="4">
    <location>
        <begin position="560"/>
        <end position="619"/>
    </location>
</feature>
<name>A0A1I7T284_9PELO</name>
<dbReference type="GO" id="GO:0045717">
    <property type="term" value="P:negative regulation of fatty acid biosynthetic process"/>
    <property type="evidence" value="ECO:0007669"/>
    <property type="project" value="TreeGrafter"/>
</dbReference>
<dbReference type="InterPro" id="IPR015943">
    <property type="entry name" value="WD40/YVTN_repeat-like_dom_sf"/>
</dbReference>
<dbReference type="Gene3D" id="2.130.10.10">
    <property type="entry name" value="YVTN repeat-like/Quinoprotein amine dehydrogenase"/>
    <property type="match status" value="2"/>
</dbReference>
<dbReference type="PANTHER" id="PTHR15574:SF43">
    <property type="entry name" value="DDB1- AND CUL4-ASSOCIATED FACTOR 5"/>
    <property type="match status" value="1"/>
</dbReference>
<dbReference type="GO" id="GO:0005737">
    <property type="term" value="C:cytoplasm"/>
    <property type="evidence" value="ECO:0007669"/>
    <property type="project" value="TreeGrafter"/>
</dbReference>
<proteinExistence type="predicted"/>
<dbReference type="SMART" id="SM00320">
    <property type="entry name" value="WD40"/>
    <property type="match status" value="4"/>
</dbReference>
<dbReference type="Proteomes" id="UP000095282">
    <property type="component" value="Unplaced"/>
</dbReference>
<dbReference type="InterPro" id="IPR036322">
    <property type="entry name" value="WD40_repeat_dom_sf"/>
</dbReference>
<keyword evidence="1 3" id="KW-0853">WD repeat</keyword>
<dbReference type="SUPFAM" id="SSF50978">
    <property type="entry name" value="WD40 repeat-like"/>
    <property type="match status" value="1"/>
</dbReference>
<dbReference type="InterPro" id="IPR001680">
    <property type="entry name" value="WD40_rpt"/>
</dbReference>
<protein>
    <submittedName>
        <fullName evidence="6">WD_REPEATS_REGION domain-containing protein</fullName>
    </submittedName>
</protein>
<dbReference type="InterPro" id="IPR045151">
    <property type="entry name" value="DCAF8"/>
</dbReference>
<evidence type="ECO:0000256" key="3">
    <source>
        <dbReference type="PROSITE-ProRule" id="PRU00221"/>
    </source>
</evidence>
<keyword evidence="5" id="KW-1185">Reference proteome</keyword>
<accession>A0A1I7T284</accession>
<evidence type="ECO:0000256" key="2">
    <source>
        <dbReference type="ARBA" id="ARBA00022737"/>
    </source>
</evidence>
<dbReference type="WBParaSite" id="Csp11.Scaffold476.g1717.t2">
    <property type="protein sequence ID" value="Csp11.Scaffold476.g1717.t2"/>
    <property type="gene ID" value="Csp11.Scaffold476.g1717"/>
</dbReference>
<feature type="region of interest" description="Disordered" evidence="4">
    <location>
        <begin position="537"/>
        <end position="619"/>
    </location>
</feature>
<sequence length="619" mass="71837">MIEDGEVSSSSGDDEEGALSETIQPLKMFRFNDFIWDREIRSAKSVVKTYNKKQKNKLKLKNQCHSQTADFEKSHFCQKDIREHTGCVNAVTVSHGEKLLATGGDDLHSRVWRFDDLILQKTPKPLSKTAEGHDSNVFSIEFDLDDKCIYSGERHGQIMKHDIETSQCICALEELRTHGDVYDLDHHPFDANSVVATYSRAVVMLDDRDRSQTVIMAPNHFGREYFTAQFHPETPVMLLISTEDHGPLLMDRRNAGAKIYARETFEGFPTGRIDWMGCQWSPSGNQFVGIRKAAPPVYFDFVNNRCFELKTQDIPTRYRNRKTLKSMTFIDDYTIATGSDHWGIHIWKVPRPNDTQAFEDESPLEEIKILRGHRSIPNQIKYSKQNQVLISSGVENSFKLWSHFRLPWSYDQPIERRKRGSYVARVIECEREKVEREEQEKKWRENGDMDGRQSYEDVFGGPADTGEDRRTLEMFDVENSDDDDSDLDFADDEERRAFLQTFHRHRMALGAVDAGGMEIGQFLERLGDFFGRRRNVNAQEDEEENEGNALERYFERLQQDADDEEEDDEEIEGEEGDPDEDLDGELDEEDDEELGDLDDWFGDDEEEEREEEEPMEDDD</sequence>
<dbReference type="PROSITE" id="PS50082">
    <property type="entry name" value="WD_REPEATS_2"/>
    <property type="match status" value="2"/>
</dbReference>
<organism evidence="5 6">
    <name type="scientific">Caenorhabditis tropicalis</name>
    <dbReference type="NCBI Taxonomy" id="1561998"/>
    <lineage>
        <taxon>Eukaryota</taxon>
        <taxon>Metazoa</taxon>
        <taxon>Ecdysozoa</taxon>
        <taxon>Nematoda</taxon>
        <taxon>Chromadorea</taxon>
        <taxon>Rhabditida</taxon>
        <taxon>Rhabditina</taxon>
        <taxon>Rhabditomorpha</taxon>
        <taxon>Rhabditoidea</taxon>
        <taxon>Rhabditidae</taxon>
        <taxon>Peloderinae</taxon>
        <taxon>Caenorhabditis</taxon>
    </lineage>
</organism>
<evidence type="ECO:0000256" key="1">
    <source>
        <dbReference type="ARBA" id="ARBA00022574"/>
    </source>
</evidence>
<dbReference type="GO" id="GO:0080008">
    <property type="term" value="C:Cul4-RING E3 ubiquitin ligase complex"/>
    <property type="evidence" value="ECO:0007669"/>
    <property type="project" value="TreeGrafter"/>
</dbReference>
<evidence type="ECO:0000313" key="6">
    <source>
        <dbReference type="WBParaSite" id="Csp11.Scaffold476.g1717.t2"/>
    </source>
</evidence>